<keyword evidence="1" id="KW-0732">Signal</keyword>
<evidence type="ECO:0000256" key="1">
    <source>
        <dbReference type="ARBA" id="ARBA00022729"/>
    </source>
</evidence>
<dbReference type="GO" id="GO:0016787">
    <property type="term" value="F:hydrolase activity"/>
    <property type="evidence" value="ECO:0007669"/>
    <property type="project" value="UniProtKB-KW"/>
</dbReference>
<name>A0ABZ1DW46_9RHOB</name>
<dbReference type="PANTHER" id="PTHR21666:SF289">
    <property type="entry name" value="L-ALA--D-GLU ENDOPEPTIDASE"/>
    <property type="match status" value="1"/>
</dbReference>
<evidence type="ECO:0000313" key="4">
    <source>
        <dbReference type="Proteomes" id="UP001623290"/>
    </source>
</evidence>
<dbReference type="EC" id="3.4.-.-" evidence="3"/>
<protein>
    <submittedName>
        <fullName evidence="3">M23 family metallopeptidase</fullName>
        <ecNumber evidence="3">3.4.-.-</ecNumber>
    </submittedName>
</protein>
<dbReference type="EMBL" id="CP135443">
    <property type="protein sequence ID" value="WRY32991.1"/>
    <property type="molecule type" value="Genomic_DNA"/>
</dbReference>
<feature type="domain" description="M23ase beta-sheet core" evidence="2">
    <location>
        <begin position="31"/>
        <end position="147"/>
    </location>
</feature>
<evidence type="ECO:0000313" key="3">
    <source>
        <dbReference type="EMBL" id="WRY32991.1"/>
    </source>
</evidence>
<keyword evidence="3" id="KW-0378">Hydrolase</keyword>
<dbReference type="CDD" id="cd12797">
    <property type="entry name" value="M23_peptidase"/>
    <property type="match status" value="1"/>
</dbReference>
<dbReference type="InterPro" id="IPR016047">
    <property type="entry name" value="M23ase_b-sheet_dom"/>
</dbReference>
<dbReference type="Gene3D" id="2.70.70.10">
    <property type="entry name" value="Glucose Permease (Domain IIA)"/>
    <property type="match status" value="1"/>
</dbReference>
<dbReference type="PANTHER" id="PTHR21666">
    <property type="entry name" value="PEPTIDASE-RELATED"/>
    <property type="match status" value="1"/>
</dbReference>
<dbReference type="SUPFAM" id="SSF51261">
    <property type="entry name" value="Duplicated hybrid motif"/>
    <property type="match status" value="1"/>
</dbReference>
<dbReference type="InterPro" id="IPR011055">
    <property type="entry name" value="Dup_hybrid_motif"/>
</dbReference>
<proteinExistence type="predicted"/>
<sequence length="282" mass="29770">MGKTCYIQNYVDHDPGPGVTDSACGNLTYDGHDGTDIAVPTRADMRKTIAVYAALDGTVRATRDGEPDSAFADGASVKDRECGNGVIIDHASGWQTQYCHLKNGSILVQPGQKVTTGTTLGEIGQSGLAAFPHVHFEIRHNGQSLDPFTAGDSACTLAADHAQLWKTPIAYDGGGVLLAGLTSEIPDYDAIKQGRLPALPQEGAGRLILWIYGFGGQPEADLHATLSGGGQNLSQNIAFEKPQALYLRYIGRNVKTGLKPGTYTFSVTDTTGHITAGEVTLP</sequence>
<accession>A0ABZ1DW46</accession>
<dbReference type="Pfam" id="PF01551">
    <property type="entry name" value="Peptidase_M23"/>
    <property type="match status" value="1"/>
</dbReference>
<gene>
    <name evidence="3" type="ORF">RPE78_09815</name>
</gene>
<reference evidence="3 4" key="1">
    <citation type="submission" date="2023-09" db="EMBL/GenBank/DDBJ databases">
        <title>Thioclava shenzhenensis sp. nov., a multidrug resistant bacteria-antagonizing species isolated from coastal seawater.</title>
        <authorList>
            <person name="Long M."/>
        </authorList>
    </citation>
    <scope>NUCLEOTIDE SEQUENCE [LARGE SCALE GENOMIC DNA]</scope>
    <source>
        <strain evidence="3 4">FTW29</strain>
    </source>
</reference>
<dbReference type="Proteomes" id="UP001623290">
    <property type="component" value="Chromosome"/>
</dbReference>
<dbReference type="RefSeq" id="WP_406720452.1">
    <property type="nucleotide sequence ID" value="NZ_CP135443.1"/>
</dbReference>
<evidence type="ECO:0000259" key="2">
    <source>
        <dbReference type="Pfam" id="PF01551"/>
    </source>
</evidence>
<organism evidence="3 4">
    <name type="scientific">Thioclava litoralis</name>
    <dbReference type="NCBI Taxonomy" id="3076557"/>
    <lineage>
        <taxon>Bacteria</taxon>
        <taxon>Pseudomonadati</taxon>
        <taxon>Pseudomonadota</taxon>
        <taxon>Alphaproteobacteria</taxon>
        <taxon>Rhodobacterales</taxon>
        <taxon>Paracoccaceae</taxon>
        <taxon>Thioclava</taxon>
    </lineage>
</organism>
<dbReference type="InterPro" id="IPR050570">
    <property type="entry name" value="Cell_wall_metabolism_enzyme"/>
</dbReference>
<keyword evidence="4" id="KW-1185">Reference proteome</keyword>